<dbReference type="Proteomes" id="UP000313312">
    <property type="component" value="Unassembled WGS sequence"/>
</dbReference>
<reference evidence="5 6" key="1">
    <citation type="submission" date="2018-05" db="EMBL/GenBank/DDBJ databases">
        <title>Lactobacillus sanfranciscensis Ah4 draft denome sequence.</title>
        <authorList>
            <person name="Zhang G."/>
        </authorList>
    </citation>
    <scope>NUCLEOTIDE SEQUENCE [LARGE SCALE GENOMIC DNA]</scope>
    <source>
        <strain evidence="5 6">Ah4</strain>
    </source>
</reference>
<feature type="domain" description="Mannosyl-glycoprotein endo-beta-N-acetylglucosamidase-like" evidence="4">
    <location>
        <begin position="58"/>
        <end position="215"/>
    </location>
</feature>
<dbReference type="PANTHER" id="PTHR33308">
    <property type="entry name" value="PEPTIDOGLYCAN HYDROLASE FLGJ"/>
    <property type="match status" value="1"/>
</dbReference>
<dbReference type="AlphaFoldDB" id="A0A5C4TJ79"/>
<keyword evidence="3" id="KW-0812">Transmembrane</keyword>
<dbReference type="InterPro" id="IPR002901">
    <property type="entry name" value="MGlyc_endo_b_GlcNAc-like_dom"/>
</dbReference>
<dbReference type="GO" id="GO:0004040">
    <property type="term" value="F:amidase activity"/>
    <property type="evidence" value="ECO:0007669"/>
    <property type="project" value="InterPro"/>
</dbReference>
<dbReference type="Gene3D" id="1.10.530.10">
    <property type="match status" value="1"/>
</dbReference>
<name>A0A5C4TJ79_FRUSA</name>
<evidence type="ECO:0000313" key="6">
    <source>
        <dbReference type="Proteomes" id="UP000313312"/>
    </source>
</evidence>
<dbReference type="Gene3D" id="4.10.80.30">
    <property type="entry name" value="DNA polymerase, domain 6"/>
    <property type="match status" value="1"/>
</dbReference>
<dbReference type="SMART" id="SM00047">
    <property type="entry name" value="LYZ2"/>
    <property type="match status" value="1"/>
</dbReference>
<keyword evidence="3" id="KW-0472">Membrane</keyword>
<dbReference type="InterPro" id="IPR051056">
    <property type="entry name" value="Glycosyl_Hydrolase_73"/>
</dbReference>
<evidence type="ECO:0000313" key="5">
    <source>
        <dbReference type="EMBL" id="TNK90626.1"/>
    </source>
</evidence>
<comment type="similarity">
    <text evidence="1">Belongs to the glycosyl hydrolase 73 family.</text>
</comment>
<keyword evidence="3" id="KW-1133">Transmembrane helix</keyword>
<dbReference type="Pfam" id="PF01832">
    <property type="entry name" value="Glucosaminidase"/>
    <property type="match status" value="1"/>
</dbReference>
<dbReference type="EMBL" id="QFCR01000006">
    <property type="protein sequence ID" value="TNK90626.1"/>
    <property type="molecule type" value="Genomic_DNA"/>
</dbReference>
<proteinExistence type="inferred from homology"/>
<dbReference type="PRINTS" id="PR01002">
    <property type="entry name" value="FLGFLGJ"/>
</dbReference>
<keyword evidence="2" id="KW-0378">Hydrolase</keyword>
<protein>
    <submittedName>
        <fullName evidence="5">Mannosyl-glycoprotein endo-beta-N-acetylglucosamidase</fullName>
    </submittedName>
</protein>
<comment type="caution">
    <text evidence="5">The sequence shown here is derived from an EMBL/GenBank/DDBJ whole genome shotgun (WGS) entry which is preliminary data.</text>
</comment>
<feature type="transmembrane region" description="Helical" evidence="3">
    <location>
        <begin position="25"/>
        <end position="48"/>
    </location>
</feature>
<evidence type="ECO:0000256" key="2">
    <source>
        <dbReference type="ARBA" id="ARBA00022801"/>
    </source>
</evidence>
<gene>
    <name evidence="5" type="ORF">DID87_02890</name>
</gene>
<dbReference type="PANTHER" id="PTHR33308:SF10">
    <property type="entry name" value="EXO-GLUCOSAMINIDASE LYTG"/>
    <property type="match status" value="1"/>
</dbReference>
<evidence type="ECO:0000259" key="4">
    <source>
        <dbReference type="SMART" id="SM00047"/>
    </source>
</evidence>
<accession>A0A5C4TJ79</accession>
<evidence type="ECO:0000256" key="1">
    <source>
        <dbReference type="ARBA" id="ARBA00010266"/>
    </source>
</evidence>
<organism evidence="5 6">
    <name type="scientific">Fructilactobacillus sanfranciscensis</name>
    <name type="common">Lactobacillus sanfranciscensis</name>
    <dbReference type="NCBI Taxonomy" id="1625"/>
    <lineage>
        <taxon>Bacteria</taxon>
        <taxon>Bacillati</taxon>
        <taxon>Bacillota</taxon>
        <taxon>Bacilli</taxon>
        <taxon>Lactobacillales</taxon>
        <taxon>Lactobacillaceae</taxon>
        <taxon>Fructilactobacillus</taxon>
    </lineage>
</organism>
<evidence type="ECO:0000256" key="3">
    <source>
        <dbReference type="SAM" id="Phobius"/>
    </source>
</evidence>
<sequence length="217" mass="24943">MWVFNLAKKRRRKRKRTRKTKKNNVSGYGLIVLIVIGMFLVVGIMKFVKSPTFIYYNQPNISQQDKKFVNKVLPEAVVVQKKYRILTSITLAQAILESNWGQSELAAKYHNLFGVKAGANQPGVNLTTTEYRDGKPETVTGRFRVYDSWKQSIDDHAMLLAHGTDWNALQYKEVVQADNYKDSAKGLSMDGYATDPAYAQKIIQIIEKYHLNKYDRN</sequence>